<keyword evidence="1" id="KW-0472">Membrane</keyword>
<gene>
    <name evidence="2" type="ORF">XBP1_2720017</name>
</gene>
<dbReference type="AlphaFoldDB" id="A0A077NGQ9"/>
<proteinExistence type="predicted"/>
<name>A0A077NGQ9_XENBV</name>
<dbReference type="HOGENOM" id="CLU_2995662_0_0_6"/>
<reference evidence="2" key="1">
    <citation type="submission" date="2013-07" db="EMBL/GenBank/DDBJ databases">
        <title>Sub-species coevolution in mutualistic symbiosis.</title>
        <authorList>
            <person name="Murfin K."/>
            <person name="Klassen J."/>
            <person name="Lee M."/>
            <person name="Forst S."/>
            <person name="Stock P."/>
            <person name="Goodrich-Blair H."/>
        </authorList>
    </citation>
    <scope>NUCLEOTIDE SEQUENCE [LARGE SCALE GENOMIC DNA]</scope>
    <source>
        <strain evidence="2">Puntauvense</strain>
    </source>
</reference>
<dbReference type="EMBL" id="CBSW010000193">
    <property type="protein sequence ID" value="CDG97667.1"/>
    <property type="molecule type" value="Genomic_DNA"/>
</dbReference>
<accession>A0A077NGQ9</accession>
<comment type="caution">
    <text evidence="2">The sequence shown here is derived from an EMBL/GenBank/DDBJ whole genome shotgun (WGS) entry which is preliminary data.</text>
</comment>
<feature type="transmembrane region" description="Helical" evidence="1">
    <location>
        <begin position="20"/>
        <end position="41"/>
    </location>
</feature>
<organism evidence="2">
    <name type="scientific">Xenorhabdus bovienii str. puntauvense</name>
    <dbReference type="NCBI Taxonomy" id="1398201"/>
    <lineage>
        <taxon>Bacteria</taxon>
        <taxon>Pseudomonadati</taxon>
        <taxon>Pseudomonadota</taxon>
        <taxon>Gammaproteobacteria</taxon>
        <taxon>Enterobacterales</taxon>
        <taxon>Morganellaceae</taxon>
        <taxon>Xenorhabdus</taxon>
    </lineage>
</organism>
<evidence type="ECO:0000256" key="1">
    <source>
        <dbReference type="SAM" id="Phobius"/>
    </source>
</evidence>
<protein>
    <submittedName>
        <fullName evidence="2">Uncharacterized protein</fullName>
    </submittedName>
</protein>
<dbReference type="Proteomes" id="UP000028511">
    <property type="component" value="Unassembled WGS sequence"/>
</dbReference>
<evidence type="ECO:0000313" key="2">
    <source>
        <dbReference type="EMBL" id="CDG97667.1"/>
    </source>
</evidence>
<keyword evidence="1" id="KW-0812">Transmembrane</keyword>
<sequence length="57" mass="6831">MFLKNDTGTTLLINHISHWLFISSFLVNSFPISVKISLFYINFLNQYKRYHYLCISQ</sequence>
<keyword evidence="1" id="KW-1133">Transmembrane helix</keyword>